<reference evidence="2 3" key="1">
    <citation type="submission" date="2023-07" db="EMBL/GenBank/DDBJ databases">
        <title>Genomic Encyclopedia of Type Strains, Phase IV (KMG-IV): sequencing the most valuable type-strain genomes for metagenomic binning, comparative biology and taxonomic classification.</title>
        <authorList>
            <person name="Goeker M."/>
        </authorList>
    </citation>
    <scope>NUCLEOTIDE SEQUENCE [LARGE SCALE GENOMIC DNA]</scope>
    <source>
        <strain evidence="2 3">DSM 16784</strain>
    </source>
</reference>
<comment type="caution">
    <text evidence="2">The sequence shown here is derived from an EMBL/GenBank/DDBJ whole genome shotgun (WGS) entry which is preliminary data.</text>
</comment>
<organism evidence="2 3">
    <name type="scientific">Breznakia pachnodae</name>
    <dbReference type="NCBI Taxonomy" id="265178"/>
    <lineage>
        <taxon>Bacteria</taxon>
        <taxon>Bacillati</taxon>
        <taxon>Bacillota</taxon>
        <taxon>Erysipelotrichia</taxon>
        <taxon>Erysipelotrichales</taxon>
        <taxon>Erysipelotrichaceae</taxon>
        <taxon>Breznakia</taxon>
    </lineage>
</organism>
<name>A0ABU0E373_9FIRM</name>
<gene>
    <name evidence="2" type="ORF">J2S15_002095</name>
</gene>
<feature type="domain" description="Glycosyl hydrolase family 13 catalytic" evidence="1">
    <location>
        <begin position="133"/>
        <end position="253"/>
    </location>
</feature>
<dbReference type="Proteomes" id="UP001230220">
    <property type="component" value="Unassembled WGS sequence"/>
</dbReference>
<evidence type="ECO:0000259" key="1">
    <source>
        <dbReference type="Pfam" id="PF00128"/>
    </source>
</evidence>
<sequence length="681" mass="79733">MKFIKKAIKNLEKKKDTFQEGISYIVPDMFQFFPYQDSKEVSKHNLQINPYDFYASGLQYIYKRRSTRNYLQPISLLHDEKKNGGNWIKKAFVYSSMVRTSSSYDHDQNKVMEVTNHDGFKESGTFLKQIFILPYLKEMGIDTLYLLPFFKTSEAYKKGDFGSSYAISNPMALDENLYDPMLDEMTLEEQAKAFFEACHFYDIRVIMDIIPRTSARDSVWIEKHPDWFYWIQADKEQEYALPYYDMLEKLIPATKKHMEVVYTQEQTREFLKYFQYDPKTLDEKKYKELVKRCKEENTSLLDAIKEEFNLVVAPAFSDWINDPQPVWSDVTYLRMYLDNNDLASCHVANDHAPYLLFDSAKSSLYPCQKPNQKLWDQIANIVPYYQKTFGIDGVRIDMGHALPLPLVQQIISKARDYDPNICFIDEELDIGKAAASKKKGYNVIIGNGFSEESRIQQGKLKTFYAKVPTLACPVFGYSESHDTCRVTSKPGKKDLNIMLTAMNLFFPNTVAFLNSGQELFEIQPMNLGLDCDESERYNLPESDPRYNKLALFDPFYFTYNDYDPTLRNMLIDLKDLRHDYIKELHSKSKNMAAIFRNEDTYALGSYLVKKDRILLVVANTDLEHDHEIYGNLEPLKQRFDRQFTKLKDIYSTKKKTIPSILNHDHVFLPLKKGEVRFIEII</sequence>
<dbReference type="Pfam" id="PF00128">
    <property type="entry name" value="Alpha-amylase"/>
    <property type="match status" value="1"/>
</dbReference>
<dbReference type="EMBL" id="JAUSUR010000003">
    <property type="protein sequence ID" value="MDQ0361348.1"/>
    <property type="molecule type" value="Genomic_DNA"/>
</dbReference>
<dbReference type="Gene3D" id="3.20.20.80">
    <property type="entry name" value="Glycosidases"/>
    <property type="match status" value="1"/>
</dbReference>
<dbReference type="PANTHER" id="PTHR10357">
    <property type="entry name" value="ALPHA-AMYLASE FAMILY MEMBER"/>
    <property type="match status" value="1"/>
</dbReference>
<dbReference type="PANTHER" id="PTHR10357:SF179">
    <property type="entry name" value="NEUTRAL AND BASIC AMINO ACID TRANSPORT PROTEIN RBAT"/>
    <property type="match status" value="1"/>
</dbReference>
<evidence type="ECO:0000313" key="2">
    <source>
        <dbReference type="EMBL" id="MDQ0361348.1"/>
    </source>
</evidence>
<keyword evidence="3" id="KW-1185">Reference proteome</keyword>
<dbReference type="RefSeq" id="WP_307407992.1">
    <property type="nucleotide sequence ID" value="NZ_JAUSUR010000003.1"/>
</dbReference>
<dbReference type="InterPro" id="IPR006047">
    <property type="entry name" value="GH13_cat_dom"/>
</dbReference>
<accession>A0ABU0E373</accession>
<dbReference type="SUPFAM" id="SSF51445">
    <property type="entry name" value="(Trans)glycosidases"/>
    <property type="match status" value="1"/>
</dbReference>
<dbReference type="InterPro" id="IPR017853">
    <property type="entry name" value="GH"/>
</dbReference>
<proteinExistence type="predicted"/>
<evidence type="ECO:0000313" key="3">
    <source>
        <dbReference type="Proteomes" id="UP001230220"/>
    </source>
</evidence>
<protein>
    <recommendedName>
        <fullName evidence="1">Glycosyl hydrolase family 13 catalytic domain-containing protein</fullName>
    </recommendedName>
</protein>